<comment type="caution">
    <text evidence="2">The sequence shown here is derived from an EMBL/GenBank/DDBJ whole genome shotgun (WGS) entry which is preliminary data.</text>
</comment>
<sequence length="388" mass="42093">MTPLIPALNSALQRSVPLLLGCAKGNRPSPTYPCWAVPSRLHGSSPKNLPLKQWTLVVSPFGRLLVELPCHVRVRPLDPVSYPEGDRVFVTVSGGTRPLPHGPDLKDFEVKYNESAKRMSILSEHIDSQSQVEVCTPARFDLDIKTFGNGSVKIQKVECDNCKIETEKGDSLLQSVKSHHIYVRANGGKIVGRGTLHGNLDIRASGKSTVYLDKLQGTFVNICTEDGLLKTQYLYAESSLLSSAAGDIALGSVHGDVTVESKHGNITIDSSDGSLKACTHQGAIDAYVSQLGKVDLKSQEGNITVKVPASLNTNFQLSGIEIDVSPELQLQGKQNSTEGGQKTLSAHMNDISGREQWIQASTTSGRISLQVQNWFQSLKLDTPTKQIK</sequence>
<dbReference type="EMBL" id="JANPWB010000008">
    <property type="protein sequence ID" value="KAJ1161705.1"/>
    <property type="molecule type" value="Genomic_DNA"/>
</dbReference>
<dbReference type="PANTHER" id="PTHR34094:SF1">
    <property type="entry name" value="PROTEIN FAM185A"/>
    <property type="match status" value="1"/>
</dbReference>
<dbReference type="Proteomes" id="UP001066276">
    <property type="component" value="Chromosome 4_2"/>
</dbReference>
<dbReference type="AlphaFoldDB" id="A0AAV7SE62"/>
<feature type="domain" description="DUF4097" evidence="1">
    <location>
        <begin position="131"/>
        <end position="308"/>
    </location>
</feature>
<proteinExistence type="predicted"/>
<evidence type="ECO:0000313" key="3">
    <source>
        <dbReference type="Proteomes" id="UP001066276"/>
    </source>
</evidence>
<dbReference type="PANTHER" id="PTHR34094">
    <property type="match status" value="1"/>
</dbReference>
<organism evidence="2 3">
    <name type="scientific">Pleurodeles waltl</name>
    <name type="common">Iberian ribbed newt</name>
    <dbReference type="NCBI Taxonomy" id="8319"/>
    <lineage>
        <taxon>Eukaryota</taxon>
        <taxon>Metazoa</taxon>
        <taxon>Chordata</taxon>
        <taxon>Craniata</taxon>
        <taxon>Vertebrata</taxon>
        <taxon>Euteleostomi</taxon>
        <taxon>Amphibia</taxon>
        <taxon>Batrachia</taxon>
        <taxon>Caudata</taxon>
        <taxon>Salamandroidea</taxon>
        <taxon>Salamandridae</taxon>
        <taxon>Pleurodelinae</taxon>
        <taxon>Pleurodeles</taxon>
    </lineage>
</organism>
<evidence type="ECO:0000259" key="1">
    <source>
        <dbReference type="Pfam" id="PF13349"/>
    </source>
</evidence>
<dbReference type="Pfam" id="PF13349">
    <property type="entry name" value="DUF4097"/>
    <property type="match status" value="1"/>
</dbReference>
<gene>
    <name evidence="2" type="ORF">NDU88_002186</name>
</gene>
<protein>
    <recommendedName>
        <fullName evidence="1">DUF4097 domain-containing protein</fullName>
    </recommendedName>
</protein>
<keyword evidence="3" id="KW-1185">Reference proteome</keyword>
<dbReference type="InterPro" id="IPR025164">
    <property type="entry name" value="Toastrack_DUF4097"/>
</dbReference>
<reference evidence="2" key="1">
    <citation type="journal article" date="2022" name="bioRxiv">
        <title>Sequencing and chromosome-scale assembly of the giantPleurodeles waltlgenome.</title>
        <authorList>
            <person name="Brown T."/>
            <person name="Elewa A."/>
            <person name="Iarovenko S."/>
            <person name="Subramanian E."/>
            <person name="Araus A.J."/>
            <person name="Petzold A."/>
            <person name="Susuki M."/>
            <person name="Suzuki K.-i.T."/>
            <person name="Hayashi T."/>
            <person name="Toyoda A."/>
            <person name="Oliveira C."/>
            <person name="Osipova E."/>
            <person name="Leigh N.D."/>
            <person name="Simon A."/>
            <person name="Yun M.H."/>
        </authorList>
    </citation>
    <scope>NUCLEOTIDE SEQUENCE</scope>
    <source>
        <strain evidence="2">20211129_DDA</strain>
        <tissue evidence="2">Liver</tissue>
    </source>
</reference>
<dbReference type="Gene3D" id="2.160.20.120">
    <property type="match status" value="1"/>
</dbReference>
<name>A0AAV7SE62_PLEWA</name>
<accession>A0AAV7SE62</accession>
<evidence type="ECO:0000313" key="2">
    <source>
        <dbReference type="EMBL" id="KAJ1161705.1"/>
    </source>
</evidence>